<gene>
    <name evidence="3" type="ORF">CC117_13685</name>
</gene>
<dbReference type="InterPro" id="IPR029044">
    <property type="entry name" value="Nucleotide-diphossugar_trans"/>
</dbReference>
<feature type="domain" description="Glycosyltransferase 2-like" evidence="2">
    <location>
        <begin position="104"/>
        <end position="219"/>
    </location>
</feature>
<dbReference type="AlphaFoldDB" id="A0A1S1R403"/>
<evidence type="ECO:0000259" key="2">
    <source>
        <dbReference type="Pfam" id="PF00535"/>
    </source>
</evidence>
<dbReference type="Gene3D" id="3.90.550.10">
    <property type="entry name" value="Spore Coat Polysaccharide Biosynthesis Protein SpsA, Chain A"/>
    <property type="match status" value="1"/>
</dbReference>
<feature type="compositionally biased region" description="Basic residues" evidence="1">
    <location>
        <begin position="483"/>
        <end position="494"/>
    </location>
</feature>
<evidence type="ECO:0000313" key="3">
    <source>
        <dbReference type="EMBL" id="OHV40225.1"/>
    </source>
</evidence>
<dbReference type="CDD" id="cd00761">
    <property type="entry name" value="Glyco_tranf_GTA_type"/>
    <property type="match status" value="1"/>
</dbReference>
<feature type="compositionally biased region" description="Pro residues" evidence="1">
    <location>
        <begin position="1"/>
        <end position="12"/>
    </location>
</feature>
<dbReference type="EMBL" id="MBLM01000080">
    <property type="protein sequence ID" value="OHV40225.1"/>
    <property type="molecule type" value="Genomic_DNA"/>
</dbReference>
<dbReference type="Pfam" id="PF00535">
    <property type="entry name" value="Glycos_transf_2"/>
    <property type="match status" value="1"/>
</dbReference>
<sequence length="509" mass="54012">MSPHQPPGPAVEPGPAVGPGRGPERGLVVELGRDVRVYDDGRTLVGGAPPRLLRLQERAAQHLVGRQVHVVDDLSGKLADRLLACGAAGPVLSALPPADPSQLTVVVPVRDREQALDRLLAGLGGGLRVVVVDDHSRDPATIARVAARHGAELVALPHNRGPAGARNAGLAAVATPFVAFVDSDVVVAADSLVMLARHLHLPRVAAVTPRILGLPTTGRPNWISRYENARSSLDAGPDAALVHPHSRVGWVPGACLVARVDALGDGFTDSMRVAEDVDLVWRMVAQERQVRYEPAVTAWHDHRTRPAAWLNRKAFYGTGAHQLARRHGAAVAPAVLTPLAGATAAVLLAQRRWSVPAALTLVAVMCTRLTRVLPRDCDRARLTADLAGRGLAATASQTSALLLRHWWPLSLPGCLVSRRLRRAVLTAAILDGLLDYRRSVPSLDPARFVLARRLDDIAYGAGLWAGALRGGSPRPLLPSFPPHRGRAPARRGRRPGRDGNAPAMGGTGP</sequence>
<keyword evidence="4" id="KW-1185">Reference proteome</keyword>
<evidence type="ECO:0000313" key="4">
    <source>
        <dbReference type="Proteomes" id="UP000179627"/>
    </source>
</evidence>
<accession>A0A1S1R403</accession>
<reference evidence="4" key="1">
    <citation type="submission" date="2016-07" db="EMBL/GenBank/DDBJ databases">
        <title>Sequence Frankia sp. strain CcI1.17.</title>
        <authorList>
            <person name="Ghodhbane-Gtari F."/>
            <person name="Swanson E."/>
            <person name="Gueddou A."/>
            <person name="Morris K."/>
            <person name="Hezbri K."/>
            <person name="Ktari A."/>
            <person name="Nouioui I."/>
            <person name="Abebe-Akele F."/>
            <person name="Simpson S."/>
            <person name="Thomas K."/>
            <person name="Gtari M."/>
            <person name="Tisa L.S."/>
            <person name="Hurst S."/>
        </authorList>
    </citation>
    <scope>NUCLEOTIDE SEQUENCE [LARGE SCALE GENOMIC DNA]</scope>
    <source>
        <strain evidence="4">Cc1.17</strain>
    </source>
</reference>
<dbReference type="NCBIfam" id="TIGR03965">
    <property type="entry name" value="mycofact_glyco"/>
    <property type="match status" value="1"/>
</dbReference>
<comment type="caution">
    <text evidence="3">The sequence shown here is derived from an EMBL/GenBank/DDBJ whole genome shotgun (WGS) entry which is preliminary data.</text>
</comment>
<dbReference type="PANTHER" id="PTHR43646:SF6">
    <property type="entry name" value="PRE-MYCOFACTOCIN GLYCOSYLTRANSFERASE"/>
    <property type="match status" value="1"/>
</dbReference>
<protein>
    <submittedName>
        <fullName evidence="3">Mycofactocin system glycosyltransferase</fullName>
    </submittedName>
</protein>
<dbReference type="InterPro" id="IPR023981">
    <property type="entry name" value="MftF"/>
</dbReference>
<dbReference type="RefSeq" id="WP_071083348.1">
    <property type="nucleotide sequence ID" value="NZ_MBLM01000080.1"/>
</dbReference>
<feature type="region of interest" description="Disordered" evidence="1">
    <location>
        <begin position="475"/>
        <end position="509"/>
    </location>
</feature>
<dbReference type="PANTHER" id="PTHR43646">
    <property type="entry name" value="GLYCOSYLTRANSFERASE"/>
    <property type="match status" value="1"/>
</dbReference>
<dbReference type="Proteomes" id="UP000179627">
    <property type="component" value="Unassembled WGS sequence"/>
</dbReference>
<dbReference type="OrthoDB" id="5243838at2"/>
<organism evidence="3 4">
    <name type="scientific">Parafrankia colletiae</name>
    <dbReference type="NCBI Taxonomy" id="573497"/>
    <lineage>
        <taxon>Bacteria</taxon>
        <taxon>Bacillati</taxon>
        <taxon>Actinomycetota</taxon>
        <taxon>Actinomycetes</taxon>
        <taxon>Frankiales</taxon>
        <taxon>Frankiaceae</taxon>
        <taxon>Parafrankia</taxon>
    </lineage>
</organism>
<evidence type="ECO:0000256" key="1">
    <source>
        <dbReference type="SAM" id="MobiDB-lite"/>
    </source>
</evidence>
<dbReference type="SUPFAM" id="SSF53448">
    <property type="entry name" value="Nucleotide-diphospho-sugar transferases"/>
    <property type="match status" value="1"/>
</dbReference>
<keyword evidence="3" id="KW-0808">Transferase</keyword>
<dbReference type="GO" id="GO:0016740">
    <property type="term" value="F:transferase activity"/>
    <property type="evidence" value="ECO:0007669"/>
    <property type="project" value="UniProtKB-KW"/>
</dbReference>
<feature type="region of interest" description="Disordered" evidence="1">
    <location>
        <begin position="1"/>
        <end position="25"/>
    </location>
</feature>
<proteinExistence type="predicted"/>
<dbReference type="InterPro" id="IPR001173">
    <property type="entry name" value="Glyco_trans_2-like"/>
</dbReference>
<name>A0A1S1R403_9ACTN</name>